<sequence length="159" mass="17399">MIEEQGRVIALIGDQARITSERRSACGHCGANLVCGTSLLDQFLAHRPVELLVRNPIGARIGDKVVVGFAEQELLRLAVAAYLAPILALIIGAMLGGTFHEVASLLGALVGLALAFWWLRVYSRKLARRPERQPVILRRLGKQPSTEVEGFIVRRSKHG</sequence>
<dbReference type="PANTHER" id="PTHR35867">
    <property type="entry name" value="PROTEIN RSEC"/>
    <property type="match status" value="1"/>
</dbReference>
<evidence type="ECO:0000313" key="3">
    <source>
        <dbReference type="Proteomes" id="UP000426424"/>
    </source>
</evidence>
<accession>A0A6I6E4R8</accession>
<dbReference type="AlphaFoldDB" id="A0A6I6E4R8"/>
<dbReference type="InterPro" id="IPR026268">
    <property type="entry name" value="RseC"/>
</dbReference>
<dbReference type="KEGG" id="ttp:E6P07_00770"/>
<gene>
    <name evidence="2" type="ORF">E6P07_00770</name>
</gene>
<dbReference type="Pfam" id="PF04246">
    <property type="entry name" value="RseC_MucC"/>
    <property type="match status" value="1"/>
</dbReference>
<dbReference type="RefSeq" id="WP_153973852.1">
    <property type="nucleotide sequence ID" value="NZ_CP039268.1"/>
</dbReference>
<dbReference type="OrthoDB" id="9795854at2"/>
<protein>
    <submittedName>
        <fullName evidence="2">Fis family transcriptional regulator</fullName>
    </submittedName>
</protein>
<feature type="transmembrane region" description="Helical" evidence="1">
    <location>
        <begin position="74"/>
        <end position="96"/>
    </location>
</feature>
<keyword evidence="1" id="KW-0812">Transmembrane</keyword>
<reference evidence="2 3" key="1">
    <citation type="submission" date="2019-12" db="EMBL/GenBank/DDBJ databases">
        <title>The complete genome of the thermophilic, anoxygenic phototrophic gammaproteobacterium Thermochromatium tepidum.</title>
        <authorList>
            <person name="Sattley W.M."/>
            <person name="Swingley W.D."/>
            <person name="Burchell B.M."/>
            <person name="Gurbani S.A."/>
            <person name="Kujawa C.M."/>
            <person name="Nuccio D.A."/>
            <person name="Schladweiler J."/>
            <person name="Shaffer K.N."/>
            <person name="Stokes L.M."/>
            <person name="Touchman J.W."/>
            <person name="Blankenship R.E."/>
            <person name="Madigan M.T."/>
        </authorList>
    </citation>
    <scope>NUCLEOTIDE SEQUENCE [LARGE SCALE GENOMIC DNA]</scope>
    <source>
        <strain evidence="2 3">ATCC 43061</strain>
    </source>
</reference>
<dbReference type="Proteomes" id="UP000426424">
    <property type="component" value="Chromosome"/>
</dbReference>
<dbReference type="EMBL" id="CP039268">
    <property type="protein sequence ID" value="QGU31653.1"/>
    <property type="molecule type" value="Genomic_DNA"/>
</dbReference>
<keyword evidence="1" id="KW-0472">Membrane</keyword>
<evidence type="ECO:0000256" key="1">
    <source>
        <dbReference type="SAM" id="Phobius"/>
    </source>
</evidence>
<name>A0A6I6E4R8_THETI</name>
<feature type="transmembrane region" description="Helical" evidence="1">
    <location>
        <begin position="102"/>
        <end position="119"/>
    </location>
</feature>
<dbReference type="PIRSF" id="PIRSF004923">
    <property type="entry name" value="RseC"/>
    <property type="match status" value="1"/>
</dbReference>
<keyword evidence="3" id="KW-1185">Reference proteome</keyword>
<evidence type="ECO:0000313" key="2">
    <source>
        <dbReference type="EMBL" id="QGU31653.1"/>
    </source>
</evidence>
<dbReference type="PANTHER" id="PTHR35867:SF1">
    <property type="entry name" value="PROTEIN RSEC"/>
    <property type="match status" value="1"/>
</dbReference>
<keyword evidence="1" id="KW-1133">Transmembrane helix</keyword>
<organism evidence="2 3">
    <name type="scientific">Thermochromatium tepidum ATCC 43061</name>
    <dbReference type="NCBI Taxonomy" id="316276"/>
    <lineage>
        <taxon>Bacteria</taxon>
        <taxon>Pseudomonadati</taxon>
        <taxon>Pseudomonadota</taxon>
        <taxon>Gammaproteobacteria</taxon>
        <taxon>Chromatiales</taxon>
        <taxon>Chromatiaceae</taxon>
        <taxon>Thermochromatium</taxon>
    </lineage>
</organism>
<proteinExistence type="predicted"/>
<dbReference type="InterPro" id="IPR007359">
    <property type="entry name" value="SigmaE_reg_RseC_MucC"/>
</dbReference>